<accession>A0AA42U016</accession>
<comment type="caution">
    <text evidence="1">The sequence shown here is derived from an EMBL/GenBank/DDBJ whole genome shotgun (WGS) entry which is preliminary data.</text>
</comment>
<name>A0AA42U016_ECTOL</name>
<dbReference type="EMBL" id="JAOCJE010000001">
    <property type="protein sequence ID" value="MDH1340530.1"/>
    <property type="molecule type" value="Genomic_DNA"/>
</dbReference>
<evidence type="ECO:0000313" key="2">
    <source>
        <dbReference type="Proteomes" id="UP001161697"/>
    </source>
</evidence>
<dbReference type="Proteomes" id="UP001161697">
    <property type="component" value="Unassembled WGS sequence"/>
</dbReference>
<proteinExistence type="predicted"/>
<gene>
    <name evidence="1" type="ORF">N5J11_15110</name>
</gene>
<dbReference type="RefSeq" id="WP_279534606.1">
    <property type="nucleotide sequence ID" value="NZ_CP104579.1"/>
</dbReference>
<evidence type="ECO:0000313" key="1">
    <source>
        <dbReference type="EMBL" id="MDH1340530.1"/>
    </source>
</evidence>
<protein>
    <submittedName>
        <fullName evidence="1">Uncharacterized protein</fullName>
    </submittedName>
</protein>
<reference evidence="1" key="1">
    <citation type="submission" date="2022-09" db="EMBL/GenBank/DDBJ databases">
        <title>Intensive care unit water sources are persistently colonized with multi-drug resistant bacteria and are the site of extensive horizontal gene transfer of antibiotic resistance genes.</title>
        <authorList>
            <person name="Diorio-Toth L."/>
        </authorList>
    </citation>
    <scope>NUCLEOTIDE SEQUENCE</scope>
    <source>
        <strain evidence="1">GD03704</strain>
    </source>
</reference>
<organism evidence="1 2">
    <name type="scientific">Ectopseudomonas oleovorans</name>
    <name type="common">Pseudomonas oleovorans</name>
    <dbReference type="NCBI Taxonomy" id="301"/>
    <lineage>
        <taxon>Bacteria</taxon>
        <taxon>Pseudomonadati</taxon>
        <taxon>Pseudomonadota</taxon>
        <taxon>Gammaproteobacteria</taxon>
        <taxon>Pseudomonadales</taxon>
        <taxon>Pseudomonadaceae</taxon>
        <taxon>Ectopseudomonas</taxon>
    </lineage>
</organism>
<dbReference type="AlphaFoldDB" id="A0AA42U016"/>
<sequence length="158" mass="17161">MHVLTRPGVAIASLDKYHPALREHIETIKAMGNASEDRHGLTWGDLVGGPDAWMNSLDAVVAEYSSHGTRQGLMHRQVSGVYSIPFLHPDYCDALLTEVAAMSFEVNPDEEAEVQIPEITLADHCPALHSCLHGLFNVSVRPTHLPGPDAKGDGVHLI</sequence>